<sequence length="155" mass="17970">MIIESMGIKERRIKDQLRVKPVEMRKEQPSHLKSSQNQERNASTCLQNIQFESNPKVVVFGSKIGYSSGFFHKHIKLPRNNDTYAVLPTFYLKSQASNSDEIDFEFFENDHGSFILSTNIFTQGNGGREQEFSLWFDPTIDFHSYAILWNTKQIG</sequence>
<dbReference type="EMBL" id="PGOL01002206">
    <property type="protein sequence ID" value="PKI49792.1"/>
    <property type="molecule type" value="Genomic_DNA"/>
</dbReference>
<accession>A0A2I0J0P5</accession>
<keyword evidence="2" id="KW-0326">Glycosidase</keyword>
<evidence type="ECO:0000256" key="1">
    <source>
        <dbReference type="ARBA" id="ARBA00022801"/>
    </source>
</evidence>
<name>A0A2I0J0P5_PUNGR</name>
<dbReference type="GO" id="GO:0005975">
    <property type="term" value="P:carbohydrate metabolic process"/>
    <property type="evidence" value="ECO:0007669"/>
    <property type="project" value="InterPro"/>
</dbReference>
<proteinExistence type="predicted"/>
<dbReference type="InterPro" id="IPR013320">
    <property type="entry name" value="ConA-like_dom_sf"/>
</dbReference>
<dbReference type="STRING" id="22663.A0A2I0J0P5"/>
<comment type="caution">
    <text evidence="4">The sequence shown here is derived from an EMBL/GenBank/DDBJ whole genome shotgun (WGS) entry which is preliminary data.</text>
</comment>
<dbReference type="Proteomes" id="UP000233551">
    <property type="component" value="Unassembled WGS sequence"/>
</dbReference>
<dbReference type="InterPro" id="IPR044791">
    <property type="entry name" value="Beta-glucanase/XTH"/>
</dbReference>
<dbReference type="Pfam" id="PF00722">
    <property type="entry name" value="Glyco_hydro_16"/>
    <property type="match status" value="1"/>
</dbReference>
<evidence type="ECO:0000256" key="2">
    <source>
        <dbReference type="ARBA" id="ARBA00023295"/>
    </source>
</evidence>
<dbReference type="InterPro" id="IPR000757">
    <property type="entry name" value="Beta-glucanase-like"/>
</dbReference>
<dbReference type="SUPFAM" id="SSF49899">
    <property type="entry name" value="Concanavalin A-like lectins/glucanases"/>
    <property type="match status" value="1"/>
</dbReference>
<reference evidence="4 5" key="1">
    <citation type="submission" date="2017-11" db="EMBL/GenBank/DDBJ databases">
        <title>De-novo sequencing of pomegranate (Punica granatum L.) genome.</title>
        <authorList>
            <person name="Akparov Z."/>
            <person name="Amiraslanov A."/>
            <person name="Hajiyeva S."/>
            <person name="Abbasov M."/>
            <person name="Kaur K."/>
            <person name="Hamwieh A."/>
            <person name="Solovyev V."/>
            <person name="Salamov A."/>
            <person name="Braich B."/>
            <person name="Kosarev P."/>
            <person name="Mahmoud A."/>
            <person name="Hajiyev E."/>
            <person name="Babayeva S."/>
            <person name="Izzatullayeva V."/>
            <person name="Mammadov A."/>
            <person name="Mammadov A."/>
            <person name="Sharifova S."/>
            <person name="Ojaghi J."/>
            <person name="Eynullazada K."/>
            <person name="Bayramov B."/>
            <person name="Abdulazimova A."/>
            <person name="Shahmuradov I."/>
        </authorList>
    </citation>
    <scope>NUCLEOTIDE SEQUENCE [LARGE SCALE GENOMIC DNA]</scope>
    <source>
        <strain evidence="5">cv. AG2017</strain>
        <tissue evidence="4">Leaf</tissue>
    </source>
</reference>
<dbReference type="Gene3D" id="2.60.120.200">
    <property type="match status" value="1"/>
</dbReference>
<evidence type="ECO:0000259" key="3">
    <source>
        <dbReference type="PROSITE" id="PS51762"/>
    </source>
</evidence>
<dbReference type="PROSITE" id="PS51762">
    <property type="entry name" value="GH16_2"/>
    <property type="match status" value="1"/>
</dbReference>
<keyword evidence="5" id="KW-1185">Reference proteome</keyword>
<protein>
    <recommendedName>
        <fullName evidence="3">GH16 domain-containing protein</fullName>
    </recommendedName>
</protein>
<feature type="domain" description="GH16" evidence="3">
    <location>
        <begin position="15"/>
        <end position="155"/>
    </location>
</feature>
<keyword evidence="1" id="KW-0378">Hydrolase</keyword>
<evidence type="ECO:0000313" key="5">
    <source>
        <dbReference type="Proteomes" id="UP000233551"/>
    </source>
</evidence>
<gene>
    <name evidence="4" type="ORF">CRG98_029841</name>
</gene>
<evidence type="ECO:0000313" key="4">
    <source>
        <dbReference type="EMBL" id="PKI49792.1"/>
    </source>
</evidence>
<dbReference type="GO" id="GO:0004553">
    <property type="term" value="F:hydrolase activity, hydrolyzing O-glycosyl compounds"/>
    <property type="evidence" value="ECO:0007669"/>
    <property type="project" value="InterPro"/>
</dbReference>
<organism evidence="4 5">
    <name type="scientific">Punica granatum</name>
    <name type="common">Pomegranate</name>
    <dbReference type="NCBI Taxonomy" id="22663"/>
    <lineage>
        <taxon>Eukaryota</taxon>
        <taxon>Viridiplantae</taxon>
        <taxon>Streptophyta</taxon>
        <taxon>Embryophyta</taxon>
        <taxon>Tracheophyta</taxon>
        <taxon>Spermatophyta</taxon>
        <taxon>Magnoliopsida</taxon>
        <taxon>eudicotyledons</taxon>
        <taxon>Gunneridae</taxon>
        <taxon>Pentapetalae</taxon>
        <taxon>rosids</taxon>
        <taxon>malvids</taxon>
        <taxon>Myrtales</taxon>
        <taxon>Lythraceae</taxon>
        <taxon>Punica</taxon>
    </lineage>
</organism>
<dbReference type="AlphaFoldDB" id="A0A2I0J0P5"/>
<dbReference type="PANTHER" id="PTHR31062">
    <property type="entry name" value="XYLOGLUCAN ENDOTRANSGLUCOSYLASE/HYDROLASE PROTEIN 8-RELATED"/>
    <property type="match status" value="1"/>
</dbReference>